<sequence>MAPRRETSLDAAPPRSPRCDGDAADGREKKRAAQRNSLLVEWAVISSGTSFSLADHTRAKSTVKLYWYLMISRSTSSRMGNMLLGQLYISQGYILFPDEMIIDADYIYDHAKQMKCL</sequence>
<evidence type="ECO:0000313" key="2">
    <source>
        <dbReference type="EnsemblPlants" id="OGLUM12G12080.1"/>
    </source>
</evidence>
<protein>
    <submittedName>
        <fullName evidence="2">Uncharacterized protein</fullName>
    </submittedName>
</protein>
<evidence type="ECO:0000313" key="3">
    <source>
        <dbReference type="Proteomes" id="UP000026961"/>
    </source>
</evidence>
<proteinExistence type="predicted"/>
<dbReference type="EnsemblPlants" id="OGLUM12G12080.1">
    <property type="protein sequence ID" value="OGLUM12G12080.1"/>
    <property type="gene ID" value="OGLUM12G12080"/>
</dbReference>
<keyword evidence="3" id="KW-1185">Reference proteome</keyword>
<accession>A0A0E0BS81</accession>
<dbReference type="Gramene" id="OGLUM12G12080.1">
    <property type="protein sequence ID" value="OGLUM12G12080.1"/>
    <property type="gene ID" value="OGLUM12G12080"/>
</dbReference>
<name>A0A0E0BS81_9ORYZ</name>
<dbReference type="AlphaFoldDB" id="A0A0E0BS81"/>
<feature type="region of interest" description="Disordered" evidence="1">
    <location>
        <begin position="1"/>
        <end position="27"/>
    </location>
</feature>
<evidence type="ECO:0000256" key="1">
    <source>
        <dbReference type="SAM" id="MobiDB-lite"/>
    </source>
</evidence>
<organism evidence="2">
    <name type="scientific">Oryza glumipatula</name>
    <dbReference type="NCBI Taxonomy" id="40148"/>
    <lineage>
        <taxon>Eukaryota</taxon>
        <taxon>Viridiplantae</taxon>
        <taxon>Streptophyta</taxon>
        <taxon>Embryophyta</taxon>
        <taxon>Tracheophyta</taxon>
        <taxon>Spermatophyta</taxon>
        <taxon>Magnoliopsida</taxon>
        <taxon>Liliopsida</taxon>
        <taxon>Poales</taxon>
        <taxon>Poaceae</taxon>
        <taxon>BOP clade</taxon>
        <taxon>Oryzoideae</taxon>
        <taxon>Oryzeae</taxon>
        <taxon>Oryzinae</taxon>
        <taxon>Oryza</taxon>
    </lineage>
</organism>
<feature type="compositionally biased region" description="Basic and acidic residues" evidence="1">
    <location>
        <begin position="17"/>
        <end position="27"/>
    </location>
</feature>
<dbReference type="HOGENOM" id="CLU_168545_0_0_1"/>
<reference evidence="2" key="1">
    <citation type="submission" date="2015-04" db="UniProtKB">
        <authorList>
            <consortium name="EnsemblPlants"/>
        </authorList>
    </citation>
    <scope>IDENTIFICATION</scope>
</reference>
<dbReference type="Proteomes" id="UP000026961">
    <property type="component" value="Chromosome 12"/>
</dbReference>
<reference evidence="2" key="2">
    <citation type="submission" date="2018-05" db="EMBL/GenBank/DDBJ databases">
        <title>OgluRS3 (Oryza glumaepatula Reference Sequence Version 3).</title>
        <authorList>
            <person name="Zhang J."/>
            <person name="Kudrna D."/>
            <person name="Lee S."/>
            <person name="Talag J."/>
            <person name="Welchert J."/>
            <person name="Wing R.A."/>
        </authorList>
    </citation>
    <scope>NUCLEOTIDE SEQUENCE [LARGE SCALE GENOMIC DNA]</scope>
</reference>